<sequence>GRGQHVEFGNAGRDDINAILKVRDRLGSTGSAIVQSVRCKRILLARKTVHCNRHLTTEKAIDEVAHLSRLSHSHVVRVIGTYTIRNELSILIFLVAEWDLKQFLDREVQPTHIGDPSYNDTFSSLTRFLICIANAMEYIHSNMTKYMDIKPRNLLVRRRRIRTEEDIALARYKIYVADFGIARSYTSLEVAETEGPTSFNRKYAATEVVDREKRGLTADIFFMGCVFIEIFTSILEHLEPKEGSVVVERGCQVSNHREHLRILLRDNEYGDTSYQANLPALYTYISGLASGFDLDTLRVSLAFSSGLLYSDFLKMAKQMVDKDPTRRPSAEALVLDLGSGPCCERLSDALEAEEKSGN</sequence>
<dbReference type="SUPFAM" id="SSF56112">
    <property type="entry name" value="Protein kinase-like (PK-like)"/>
    <property type="match status" value="1"/>
</dbReference>
<accession>A0A6A5V4K4</accession>
<feature type="domain" description="Protein kinase" evidence="1">
    <location>
        <begin position="20"/>
        <end position="346"/>
    </location>
</feature>
<dbReference type="Gene3D" id="1.10.510.10">
    <property type="entry name" value="Transferase(Phosphotransferase) domain 1"/>
    <property type="match status" value="1"/>
</dbReference>
<evidence type="ECO:0000313" key="2">
    <source>
        <dbReference type="EMBL" id="KAF1972045.1"/>
    </source>
</evidence>
<dbReference type="GO" id="GO:0005524">
    <property type="term" value="F:ATP binding"/>
    <property type="evidence" value="ECO:0007669"/>
    <property type="project" value="InterPro"/>
</dbReference>
<dbReference type="GO" id="GO:0004674">
    <property type="term" value="F:protein serine/threonine kinase activity"/>
    <property type="evidence" value="ECO:0007669"/>
    <property type="project" value="TreeGrafter"/>
</dbReference>
<proteinExistence type="predicted"/>
<dbReference type="Pfam" id="PF00069">
    <property type="entry name" value="Pkinase"/>
    <property type="match status" value="1"/>
</dbReference>
<keyword evidence="3" id="KW-1185">Reference proteome</keyword>
<dbReference type="GO" id="GO:0044773">
    <property type="term" value="P:mitotic DNA damage checkpoint signaling"/>
    <property type="evidence" value="ECO:0007669"/>
    <property type="project" value="TreeGrafter"/>
</dbReference>
<dbReference type="GO" id="GO:0005634">
    <property type="term" value="C:nucleus"/>
    <property type="evidence" value="ECO:0007669"/>
    <property type="project" value="TreeGrafter"/>
</dbReference>
<dbReference type="OrthoDB" id="4062651at2759"/>
<dbReference type="InterPro" id="IPR000719">
    <property type="entry name" value="Prot_kinase_dom"/>
</dbReference>
<keyword evidence="2" id="KW-0418">Kinase</keyword>
<evidence type="ECO:0000259" key="1">
    <source>
        <dbReference type="PROSITE" id="PS50011"/>
    </source>
</evidence>
<dbReference type="CDD" id="cd00180">
    <property type="entry name" value="PKc"/>
    <property type="match status" value="1"/>
</dbReference>
<dbReference type="PANTHER" id="PTHR44167:SF24">
    <property type="entry name" value="SERINE_THREONINE-PROTEIN KINASE CHK2"/>
    <property type="match status" value="1"/>
</dbReference>
<organism evidence="2 3">
    <name type="scientific">Bimuria novae-zelandiae CBS 107.79</name>
    <dbReference type="NCBI Taxonomy" id="1447943"/>
    <lineage>
        <taxon>Eukaryota</taxon>
        <taxon>Fungi</taxon>
        <taxon>Dikarya</taxon>
        <taxon>Ascomycota</taxon>
        <taxon>Pezizomycotina</taxon>
        <taxon>Dothideomycetes</taxon>
        <taxon>Pleosporomycetidae</taxon>
        <taxon>Pleosporales</taxon>
        <taxon>Massarineae</taxon>
        <taxon>Didymosphaeriaceae</taxon>
        <taxon>Bimuria</taxon>
    </lineage>
</organism>
<dbReference type="Proteomes" id="UP000800036">
    <property type="component" value="Unassembled WGS sequence"/>
</dbReference>
<dbReference type="PANTHER" id="PTHR44167">
    <property type="entry name" value="OVARIAN-SPECIFIC SERINE/THREONINE-PROTEIN KINASE LOK-RELATED"/>
    <property type="match status" value="1"/>
</dbReference>
<gene>
    <name evidence="2" type="ORF">BU23DRAFT_645396</name>
</gene>
<evidence type="ECO:0000313" key="3">
    <source>
        <dbReference type="Proteomes" id="UP000800036"/>
    </source>
</evidence>
<protein>
    <submittedName>
        <fullName evidence="2">Kinase-like protein</fullName>
    </submittedName>
</protein>
<keyword evidence="2" id="KW-0808">Transferase</keyword>
<name>A0A6A5V4K4_9PLEO</name>
<dbReference type="AlphaFoldDB" id="A0A6A5V4K4"/>
<dbReference type="PROSITE" id="PS50011">
    <property type="entry name" value="PROTEIN_KINASE_DOM"/>
    <property type="match status" value="1"/>
</dbReference>
<dbReference type="InterPro" id="IPR011009">
    <property type="entry name" value="Kinase-like_dom_sf"/>
</dbReference>
<dbReference type="EMBL" id="ML976690">
    <property type="protein sequence ID" value="KAF1972045.1"/>
    <property type="molecule type" value="Genomic_DNA"/>
</dbReference>
<dbReference type="SMART" id="SM00220">
    <property type="entry name" value="S_TKc"/>
    <property type="match status" value="1"/>
</dbReference>
<reference evidence="2" key="1">
    <citation type="journal article" date="2020" name="Stud. Mycol.">
        <title>101 Dothideomycetes genomes: a test case for predicting lifestyles and emergence of pathogens.</title>
        <authorList>
            <person name="Haridas S."/>
            <person name="Albert R."/>
            <person name="Binder M."/>
            <person name="Bloem J."/>
            <person name="Labutti K."/>
            <person name="Salamov A."/>
            <person name="Andreopoulos B."/>
            <person name="Baker S."/>
            <person name="Barry K."/>
            <person name="Bills G."/>
            <person name="Bluhm B."/>
            <person name="Cannon C."/>
            <person name="Castanera R."/>
            <person name="Culley D."/>
            <person name="Daum C."/>
            <person name="Ezra D."/>
            <person name="Gonzalez J."/>
            <person name="Henrissat B."/>
            <person name="Kuo A."/>
            <person name="Liang C."/>
            <person name="Lipzen A."/>
            <person name="Lutzoni F."/>
            <person name="Magnuson J."/>
            <person name="Mondo S."/>
            <person name="Nolan M."/>
            <person name="Ohm R."/>
            <person name="Pangilinan J."/>
            <person name="Park H.-J."/>
            <person name="Ramirez L."/>
            <person name="Alfaro M."/>
            <person name="Sun H."/>
            <person name="Tritt A."/>
            <person name="Yoshinaga Y."/>
            <person name="Zwiers L.-H."/>
            <person name="Turgeon B."/>
            <person name="Goodwin S."/>
            <person name="Spatafora J."/>
            <person name="Crous P."/>
            <person name="Grigoriev I."/>
        </authorList>
    </citation>
    <scope>NUCLEOTIDE SEQUENCE</scope>
    <source>
        <strain evidence="2">CBS 107.79</strain>
    </source>
</reference>
<feature type="non-terminal residue" evidence="2">
    <location>
        <position position="1"/>
    </location>
</feature>